<dbReference type="Pfam" id="PF02780">
    <property type="entry name" value="Transketolase_C"/>
    <property type="match status" value="1"/>
</dbReference>
<dbReference type="Pfam" id="PF13292">
    <property type="entry name" value="DXP_synthase_N"/>
    <property type="match status" value="1"/>
</dbReference>
<dbReference type="GO" id="GO:0008661">
    <property type="term" value="F:1-deoxy-D-xylulose-5-phosphate synthase activity"/>
    <property type="evidence" value="ECO:0007669"/>
    <property type="project" value="UniProtKB-EC"/>
</dbReference>
<reference evidence="12 13" key="1">
    <citation type="submission" date="2020-08" db="EMBL/GenBank/DDBJ databases">
        <title>Genome public.</title>
        <authorList>
            <person name="Liu C."/>
            <person name="Sun Q."/>
        </authorList>
    </citation>
    <scope>NUCLEOTIDE SEQUENCE [LARGE SCALE GENOMIC DNA]</scope>
    <source>
        <strain evidence="12 13">New-7</strain>
    </source>
</reference>
<dbReference type="NCBIfam" id="NF003933">
    <property type="entry name" value="PRK05444.2-2"/>
    <property type="match status" value="1"/>
</dbReference>
<evidence type="ECO:0000256" key="9">
    <source>
        <dbReference type="ARBA" id="ARBA00023229"/>
    </source>
</evidence>
<feature type="binding site" evidence="10">
    <location>
        <begin position="151"/>
        <end position="152"/>
    </location>
    <ligand>
        <name>thiamine diphosphate</name>
        <dbReference type="ChEBI" id="CHEBI:58937"/>
    </ligand>
</feature>
<comment type="function">
    <text evidence="10">Catalyzes the acyloin condensation reaction between C atoms 2 and 3 of pyruvate and glyceraldehyde 3-phosphate to yield 1-deoxy-D-xylulose-5-phosphate (DXP).</text>
</comment>
<sequence length="627" mass="68703">MTESSYKYLYRIDSPADLRKLSQQELVGYCDELRRFIIEQLALNPGHLGSSLGVVELTAALHYVFDTPYDKLIWDVGHQAYAHKIITGRRDSFRMNRKLNGLSGFPKMEESAYDAFGGGHASTSISAALGIATAAALRGERRHAVAVIGDGALTGGLAFEGLNNAGAANTDLLVILNDNRMAIDPNVGALKEYLLSISTSKRYNAVKNRAWAHMERTPRLRRLIQKVGNALKQGFLQQSNLFESLRFRYFGPVDGHDVGQLTRVLQDLKEIKGPKLLHVLTVKGKGYSPAERDQKIWHAPGVFNPETGERATHGGNGDEPPLYQKVFGETILELARTNDRIVGITPAMPTGCGLNILMREMPERCFDVGIAEGHAVTFSAGLAAAGMVPFCNIYSSFMQRAYDNVIHDVALQGLNVVMCLDRAGLVGEDGATHQGAFDIAYMRSIPDITVAAPMDEVELRNLMYTASLGRGPFVIRYPRGAGVRSDWRQPFREIPVGRGRWLRDGTDVAVLSLGHVGNTVAEAVERASADGVSAAHIDLRFAKPLDATCLHEVGRRFGRIVVVEDGTVTGGVGSAVLEFMNAYGYRPQAELLGIPDRFIGQGTQEQLRRICGFDLEGIYRTIMKSKK</sequence>
<dbReference type="RefSeq" id="WP_055205209.1">
    <property type="nucleotide sequence ID" value="NZ_JACOOK010000002.1"/>
</dbReference>
<evidence type="ECO:0000313" key="13">
    <source>
        <dbReference type="Proteomes" id="UP000636891"/>
    </source>
</evidence>
<comment type="cofactor">
    <cofactor evidence="10">
        <name>thiamine diphosphate</name>
        <dbReference type="ChEBI" id="CHEBI:58937"/>
    </cofactor>
    <text evidence="10">Binds 1 thiamine pyrophosphate per subunit.</text>
</comment>
<dbReference type="Gene3D" id="3.40.50.920">
    <property type="match status" value="1"/>
</dbReference>
<evidence type="ECO:0000256" key="7">
    <source>
        <dbReference type="ARBA" id="ARBA00022977"/>
    </source>
</evidence>
<comment type="catalytic activity">
    <reaction evidence="10">
        <text>D-glyceraldehyde 3-phosphate + pyruvate + H(+) = 1-deoxy-D-xylulose 5-phosphate + CO2</text>
        <dbReference type="Rhea" id="RHEA:12605"/>
        <dbReference type="ChEBI" id="CHEBI:15361"/>
        <dbReference type="ChEBI" id="CHEBI:15378"/>
        <dbReference type="ChEBI" id="CHEBI:16526"/>
        <dbReference type="ChEBI" id="CHEBI:57792"/>
        <dbReference type="ChEBI" id="CHEBI:59776"/>
        <dbReference type="EC" id="2.2.1.7"/>
    </reaction>
</comment>
<evidence type="ECO:0000256" key="2">
    <source>
        <dbReference type="ARBA" id="ARBA00011081"/>
    </source>
</evidence>
<protein>
    <recommendedName>
        <fullName evidence="10">1-deoxy-D-xylulose-5-phosphate synthase</fullName>
        <ecNumber evidence="10">2.2.1.7</ecNumber>
    </recommendedName>
    <alternativeName>
        <fullName evidence="10">1-deoxyxylulose-5-phosphate synthase</fullName>
        <shortName evidence="10">DXP synthase</shortName>
        <shortName evidence="10">DXPS</shortName>
    </alternativeName>
</protein>
<keyword evidence="7 10" id="KW-0784">Thiamine biosynthesis</keyword>
<evidence type="ECO:0000256" key="8">
    <source>
        <dbReference type="ARBA" id="ARBA00023052"/>
    </source>
</evidence>
<dbReference type="Proteomes" id="UP000636891">
    <property type="component" value="Unassembled WGS sequence"/>
</dbReference>
<dbReference type="InterPro" id="IPR005475">
    <property type="entry name" value="Transketolase-like_Pyr-bd"/>
</dbReference>
<evidence type="ECO:0000256" key="4">
    <source>
        <dbReference type="ARBA" id="ARBA00022679"/>
    </source>
</evidence>
<comment type="similarity">
    <text evidence="2 10">Belongs to the transketolase family. DXPS subfamily.</text>
</comment>
<keyword evidence="6 10" id="KW-0460">Magnesium</keyword>
<dbReference type="InterPro" id="IPR020826">
    <property type="entry name" value="Transketolase_BS"/>
</dbReference>
<dbReference type="InterPro" id="IPR009014">
    <property type="entry name" value="Transketo_C/PFOR_II"/>
</dbReference>
<evidence type="ECO:0000256" key="1">
    <source>
        <dbReference type="ARBA" id="ARBA00004980"/>
    </source>
</evidence>
<feature type="binding site" evidence="10">
    <location>
        <position position="78"/>
    </location>
    <ligand>
        <name>thiamine diphosphate</name>
        <dbReference type="ChEBI" id="CHEBI:58937"/>
    </ligand>
</feature>
<dbReference type="SMART" id="SM00861">
    <property type="entry name" value="Transket_pyr"/>
    <property type="match status" value="1"/>
</dbReference>
<keyword evidence="4 10" id="KW-0808">Transferase</keyword>
<evidence type="ECO:0000256" key="5">
    <source>
        <dbReference type="ARBA" id="ARBA00022723"/>
    </source>
</evidence>
<dbReference type="CDD" id="cd07033">
    <property type="entry name" value="TPP_PYR_DXS_TK_like"/>
    <property type="match status" value="1"/>
</dbReference>
<comment type="pathway">
    <text evidence="1 10">Metabolic intermediate biosynthesis; 1-deoxy-D-xylulose 5-phosphate biosynthesis; 1-deoxy-D-xylulose 5-phosphate from D-glyceraldehyde 3-phosphate and pyruvate: step 1/1.</text>
</comment>
<comment type="caution">
    <text evidence="12">The sequence shown here is derived from an EMBL/GenBank/DDBJ whole genome shotgun (WGS) entry which is preliminary data.</text>
</comment>
<feature type="binding site" evidence="10">
    <location>
        <position position="150"/>
    </location>
    <ligand>
        <name>Mg(2+)</name>
        <dbReference type="ChEBI" id="CHEBI:18420"/>
    </ligand>
</feature>
<organism evidence="12 13">
    <name type="scientific">Alistipes hominis</name>
    <dbReference type="NCBI Taxonomy" id="2763015"/>
    <lineage>
        <taxon>Bacteria</taxon>
        <taxon>Pseudomonadati</taxon>
        <taxon>Bacteroidota</taxon>
        <taxon>Bacteroidia</taxon>
        <taxon>Bacteroidales</taxon>
        <taxon>Rikenellaceae</taxon>
        <taxon>Alistipes</taxon>
    </lineage>
</organism>
<keyword evidence="5 10" id="KW-0479">Metal-binding</keyword>
<keyword evidence="9 10" id="KW-0414">Isoprene biosynthesis</keyword>
<dbReference type="NCBIfam" id="TIGR00204">
    <property type="entry name" value="dxs"/>
    <property type="match status" value="1"/>
</dbReference>
<comment type="cofactor">
    <cofactor evidence="10">
        <name>Mg(2+)</name>
        <dbReference type="ChEBI" id="CHEBI:18420"/>
    </cofactor>
    <text evidence="10">Binds 1 Mg(2+) ion per subunit.</text>
</comment>
<dbReference type="EC" id="2.2.1.7" evidence="10"/>
<dbReference type="PANTHER" id="PTHR43322:SF5">
    <property type="entry name" value="1-DEOXY-D-XYLULOSE-5-PHOSPHATE SYNTHASE, CHLOROPLASTIC"/>
    <property type="match status" value="1"/>
</dbReference>
<dbReference type="Gene3D" id="3.40.50.970">
    <property type="match status" value="2"/>
</dbReference>
<dbReference type="InterPro" id="IPR005477">
    <property type="entry name" value="Dxylulose-5-P_synthase"/>
</dbReference>
<feature type="domain" description="Transketolase-like pyrimidine-binding" evidence="11">
    <location>
        <begin position="321"/>
        <end position="485"/>
    </location>
</feature>
<dbReference type="SUPFAM" id="SSF52518">
    <property type="entry name" value="Thiamin diphosphate-binding fold (THDP-binding)"/>
    <property type="match status" value="2"/>
</dbReference>
<dbReference type="Pfam" id="PF02779">
    <property type="entry name" value="Transket_pyr"/>
    <property type="match status" value="1"/>
</dbReference>
<feature type="binding site" evidence="10">
    <location>
        <position position="287"/>
    </location>
    <ligand>
        <name>thiamine diphosphate</name>
        <dbReference type="ChEBI" id="CHEBI:58937"/>
    </ligand>
</feature>
<proteinExistence type="inferred from homology"/>
<dbReference type="SUPFAM" id="SSF52922">
    <property type="entry name" value="TK C-terminal domain-like"/>
    <property type="match status" value="1"/>
</dbReference>
<name>A0ABR7CL15_9BACT</name>
<accession>A0ABR7CL15</accession>
<dbReference type="InterPro" id="IPR033248">
    <property type="entry name" value="Transketolase_C"/>
</dbReference>
<evidence type="ECO:0000256" key="3">
    <source>
        <dbReference type="ARBA" id="ARBA00011738"/>
    </source>
</evidence>
<keyword evidence="8 10" id="KW-0786">Thiamine pyrophosphate</keyword>
<dbReference type="PROSITE" id="PS00802">
    <property type="entry name" value="TRANSKETOLASE_2"/>
    <property type="match status" value="1"/>
</dbReference>
<feature type="binding site" evidence="10">
    <location>
        <position position="179"/>
    </location>
    <ligand>
        <name>thiamine diphosphate</name>
        <dbReference type="ChEBI" id="CHEBI:58937"/>
    </ligand>
</feature>
<dbReference type="CDD" id="cd02007">
    <property type="entry name" value="TPP_DXS"/>
    <property type="match status" value="1"/>
</dbReference>
<dbReference type="InterPro" id="IPR029061">
    <property type="entry name" value="THDP-binding"/>
</dbReference>
<feature type="binding site" evidence="10">
    <location>
        <position position="179"/>
    </location>
    <ligand>
        <name>Mg(2+)</name>
        <dbReference type="ChEBI" id="CHEBI:18420"/>
    </ligand>
</feature>
<dbReference type="PANTHER" id="PTHR43322">
    <property type="entry name" value="1-D-DEOXYXYLULOSE 5-PHOSPHATE SYNTHASE-RELATED"/>
    <property type="match status" value="1"/>
</dbReference>
<evidence type="ECO:0000259" key="11">
    <source>
        <dbReference type="SMART" id="SM00861"/>
    </source>
</evidence>
<evidence type="ECO:0000313" key="12">
    <source>
        <dbReference type="EMBL" id="MBC5616075.1"/>
    </source>
</evidence>
<keyword evidence="13" id="KW-1185">Reference proteome</keyword>
<dbReference type="EMBL" id="JACOOK010000002">
    <property type="protein sequence ID" value="MBC5616075.1"/>
    <property type="molecule type" value="Genomic_DNA"/>
</dbReference>
<evidence type="ECO:0000256" key="10">
    <source>
        <dbReference type="HAMAP-Rule" id="MF_00315"/>
    </source>
</evidence>
<feature type="binding site" evidence="10">
    <location>
        <position position="372"/>
    </location>
    <ligand>
        <name>thiamine diphosphate</name>
        <dbReference type="ChEBI" id="CHEBI:58937"/>
    </ligand>
</feature>
<evidence type="ECO:0000256" key="6">
    <source>
        <dbReference type="ARBA" id="ARBA00022842"/>
    </source>
</evidence>
<feature type="binding site" evidence="10">
    <location>
        <begin position="119"/>
        <end position="121"/>
    </location>
    <ligand>
        <name>thiamine diphosphate</name>
        <dbReference type="ChEBI" id="CHEBI:58937"/>
    </ligand>
</feature>
<dbReference type="HAMAP" id="MF_00315">
    <property type="entry name" value="DXP_synth"/>
    <property type="match status" value="1"/>
</dbReference>
<comment type="subunit">
    <text evidence="3 10">Homodimer.</text>
</comment>
<gene>
    <name evidence="10" type="primary">dxs</name>
    <name evidence="12" type="ORF">H8S08_03455</name>
</gene>